<name>A0A7S1BVS0_9STRA</name>
<evidence type="ECO:0000259" key="2">
    <source>
        <dbReference type="SMART" id="SM01155"/>
    </source>
</evidence>
<dbReference type="Pfam" id="PF08213">
    <property type="entry name" value="COX24_C"/>
    <property type="match status" value="1"/>
</dbReference>
<reference evidence="3" key="1">
    <citation type="submission" date="2021-01" db="EMBL/GenBank/DDBJ databases">
        <authorList>
            <person name="Corre E."/>
            <person name="Pelletier E."/>
            <person name="Niang G."/>
            <person name="Scheremetjew M."/>
            <person name="Finn R."/>
            <person name="Kale V."/>
            <person name="Holt S."/>
            <person name="Cochrane G."/>
            <person name="Meng A."/>
            <person name="Brown T."/>
            <person name="Cohen L."/>
        </authorList>
    </citation>
    <scope>NUCLEOTIDE SEQUENCE</scope>
    <source>
        <strain evidence="3">308</strain>
    </source>
</reference>
<dbReference type="AlphaFoldDB" id="A0A7S1BVS0"/>
<feature type="region of interest" description="Disordered" evidence="1">
    <location>
        <begin position="155"/>
        <end position="175"/>
    </location>
</feature>
<dbReference type="InterPro" id="IPR013177">
    <property type="entry name" value="Ribosomal_mS38_C"/>
</dbReference>
<evidence type="ECO:0000256" key="1">
    <source>
        <dbReference type="SAM" id="MobiDB-lite"/>
    </source>
</evidence>
<dbReference type="SMART" id="SM01155">
    <property type="entry name" value="DUF1713"/>
    <property type="match status" value="1"/>
</dbReference>
<accession>A0A7S1BVS0</accession>
<gene>
    <name evidence="3" type="ORF">CHYS00102_LOCUS24790</name>
</gene>
<protein>
    <recommendedName>
        <fullName evidence="2">Ribosomal protein mS38 C-terminal domain-containing protein</fullName>
    </recommendedName>
</protein>
<dbReference type="EMBL" id="HBFR01033939">
    <property type="protein sequence ID" value="CAD8897576.1"/>
    <property type="molecule type" value="Transcribed_RNA"/>
</dbReference>
<proteinExistence type="predicted"/>
<organism evidence="3">
    <name type="scientific">Corethron hystrix</name>
    <dbReference type="NCBI Taxonomy" id="216773"/>
    <lineage>
        <taxon>Eukaryota</taxon>
        <taxon>Sar</taxon>
        <taxon>Stramenopiles</taxon>
        <taxon>Ochrophyta</taxon>
        <taxon>Bacillariophyta</taxon>
        <taxon>Coscinodiscophyceae</taxon>
        <taxon>Corethrophycidae</taxon>
        <taxon>Corethrales</taxon>
        <taxon>Corethraceae</taxon>
        <taxon>Corethron</taxon>
    </lineage>
</organism>
<feature type="domain" description="Ribosomal protein mS38 C-terminal" evidence="2">
    <location>
        <begin position="144"/>
        <end position="174"/>
    </location>
</feature>
<evidence type="ECO:0000313" key="3">
    <source>
        <dbReference type="EMBL" id="CAD8897576.1"/>
    </source>
</evidence>
<sequence>MFFRASRIVELKASSNFIHQLRPQIVGCYSVLEGIASKLMLRQTKDVASPACRAYYSTIRMYTSSIDIPRSAFYDVRSDGRTGPYCVSLTSAFFRSRIMSRYSVPVIETIAPFLSAFKVYNTIKNDPTTYMLYENDDAFDTEIYASSTLKKRKAKMNKHKLKKRRKKLRNKYGNN</sequence>